<keyword evidence="2" id="KW-1185">Reference proteome</keyword>
<reference evidence="1" key="1">
    <citation type="journal article" date="2020" name="Stud. Mycol.">
        <title>101 Dothideomycetes genomes: a test case for predicting lifestyles and emergence of pathogens.</title>
        <authorList>
            <person name="Haridas S."/>
            <person name="Albert R."/>
            <person name="Binder M."/>
            <person name="Bloem J."/>
            <person name="Labutti K."/>
            <person name="Salamov A."/>
            <person name="Andreopoulos B."/>
            <person name="Baker S."/>
            <person name="Barry K."/>
            <person name="Bills G."/>
            <person name="Bluhm B."/>
            <person name="Cannon C."/>
            <person name="Castanera R."/>
            <person name="Culley D."/>
            <person name="Daum C."/>
            <person name="Ezra D."/>
            <person name="Gonzalez J."/>
            <person name="Henrissat B."/>
            <person name="Kuo A."/>
            <person name="Liang C."/>
            <person name="Lipzen A."/>
            <person name="Lutzoni F."/>
            <person name="Magnuson J."/>
            <person name="Mondo S."/>
            <person name="Nolan M."/>
            <person name="Ohm R."/>
            <person name="Pangilinan J."/>
            <person name="Park H.-J."/>
            <person name="Ramirez L."/>
            <person name="Alfaro M."/>
            <person name="Sun H."/>
            <person name="Tritt A."/>
            <person name="Yoshinaga Y."/>
            <person name="Zwiers L.-H."/>
            <person name="Turgeon B."/>
            <person name="Goodwin S."/>
            <person name="Spatafora J."/>
            <person name="Crous P."/>
            <person name="Grigoriev I."/>
        </authorList>
    </citation>
    <scope>NUCLEOTIDE SEQUENCE</scope>
    <source>
        <strain evidence="1">CBS 123094</strain>
    </source>
</reference>
<name>A0A6A5W6I7_9PLEO</name>
<gene>
    <name evidence="1" type="ORF">P154DRAFT_567142</name>
</gene>
<protein>
    <submittedName>
        <fullName evidence="1">Uncharacterized protein</fullName>
    </submittedName>
</protein>
<accession>A0A6A5W6I7</accession>
<dbReference type="Proteomes" id="UP000799779">
    <property type="component" value="Unassembled WGS sequence"/>
</dbReference>
<dbReference type="AlphaFoldDB" id="A0A6A5W6I7"/>
<evidence type="ECO:0000313" key="2">
    <source>
        <dbReference type="Proteomes" id="UP000799779"/>
    </source>
</evidence>
<organism evidence="1 2">
    <name type="scientific">Amniculicola lignicola CBS 123094</name>
    <dbReference type="NCBI Taxonomy" id="1392246"/>
    <lineage>
        <taxon>Eukaryota</taxon>
        <taxon>Fungi</taxon>
        <taxon>Dikarya</taxon>
        <taxon>Ascomycota</taxon>
        <taxon>Pezizomycotina</taxon>
        <taxon>Dothideomycetes</taxon>
        <taxon>Pleosporomycetidae</taxon>
        <taxon>Pleosporales</taxon>
        <taxon>Amniculicolaceae</taxon>
        <taxon>Amniculicola</taxon>
    </lineage>
</organism>
<sequence length="262" mass="28357">MAWACSCSGWATGLRITCTGVPHVSMGAGAALDMIPSTASPLSHHTRWIPKLILRFGCGFGGACHTRGFRSPKVAAGIESFYCLAMIHEWATSATSGGLIQDFCFVGDRSKLRDFENVERVDAFDLEIADDRTVVTRYRPSGAGSATAFIAPNRDAVASNATLIGRRNPEAEMQGRWSSQPWNLDFFEVHFDGRCEQVPSQHRSTVPDLVLLPKLHVTVEASGVCGIDSRLHGAPRELLALFSSSRVKDLSSGSDRFNISAG</sequence>
<dbReference type="EMBL" id="ML977652">
    <property type="protein sequence ID" value="KAF1994745.1"/>
    <property type="molecule type" value="Genomic_DNA"/>
</dbReference>
<proteinExistence type="predicted"/>
<evidence type="ECO:0000313" key="1">
    <source>
        <dbReference type="EMBL" id="KAF1994745.1"/>
    </source>
</evidence>